<feature type="transmembrane region" description="Helical" evidence="1">
    <location>
        <begin position="12"/>
        <end position="35"/>
    </location>
</feature>
<dbReference type="Proteomes" id="UP000190389">
    <property type="component" value="Unassembled WGS sequence"/>
</dbReference>
<sequence>MLTIYNKKLLHIKTLLFFDVASWILISLLGCFFIPDIRWMAIFFVFNPISWIIFLIVIIKYISLKIKYRNFDNKIIQYDNLNEIVRHIWRTKSKNNISTPLAILNSAFYSHFNIEYKSNNKTTRYIFKNQFFTVENNKVFNDFTMINKMNYYQWEYFLDNIYTTKIYKALVRRWLLNNILLILAAALVPFMFFIYYAIGRSAHGIAGTRTKIVSYHLENTFTHTYLISIFIIFIISLGLLFTIDYVFLKNEEILKILTTKYCDTKWKINQIFKWDKKLFRKYNKFIKKNKIQFPFSVYSYDNSHLDNWYEDMKQNLHLYNINDD</sequence>
<evidence type="ECO:0000313" key="2">
    <source>
        <dbReference type="EMBL" id="SJZ47579.1"/>
    </source>
</evidence>
<name>A0A1T4KYS5_9BACT</name>
<reference evidence="3" key="1">
    <citation type="submission" date="2017-02" db="EMBL/GenBank/DDBJ databases">
        <authorList>
            <person name="Varghese N."/>
            <person name="Submissions S."/>
        </authorList>
    </citation>
    <scope>NUCLEOTIDE SEQUENCE [LARGE SCALE GENOMIC DNA]</scope>
    <source>
        <strain evidence="3">ATCC 27862</strain>
    </source>
</reference>
<keyword evidence="3" id="KW-1185">Reference proteome</keyword>
<keyword evidence="1" id="KW-0812">Transmembrane</keyword>
<accession>A0A1T4KYS5</accession>
<keyword evidence="1" id="KW-1133">Transmembrane helix</keyword>
<feature type="transmembrane region" description="Helical" evidence="1">
    <location>
        <begin position="225"/>
        <end position="248"/>
    </location>
</feature>
<dbReference type="EMBL" id="FUXF01000005">
    <property type="protein sequence ID" value="SJZ47579.1"/>
    <property type="molecule type" value="Genomic_DNA"/>
</dbReference>
<dbReference type="PROSITE" id="PS51257">
    <property type="entry name" value="PROKAR_LIPOPROTEIN"/>
    <property type="match status" value="1"/>
</dbReference>
<organism evidence="2 3">
    <name type="scientific">Mycoplasmopsis verecunda</name>
    <dbReference type="NCBI Taxonomy" id="171291"/>
    <lineage>
        <taxon>Bacteria</taxon>
        <taxon>Bacillati</taxon>
        <taxon>Mycoplasmatota</taxon>
        <taxon>Mycoplasmoidales</taxon>
        <taxon>Metamycoplasmataceae</taxon>
        <taxon>Mycoplasmopsis</taxon>
    </lineage>
</organism>
<proteinExistence type="predicted"/>
<dbReference type="STRING" id="171291.SAMN02745154_00257"/>
<feature type="transmembrane region" description="Helical" evidence="1">
    <location>
        <begin position="175"/>
        <end position="198"/>
    </location>
</feature>
<evidence type="ECO:0000313" key="3">
    <source>
        <dbReference type="Proteomes" id="UP000190389"/>
    </source>
</evidence>
<dbReference type="AlphaFoldDB" id="A0A1T4KYS5"/>
<gene>
    <name evidence="2" type="ORF">SAMN02745154_00257</name>
</gene>
<feature type="transmembrane region" description="Helical" evidence="1">
    <location>
        <begin position="41"/>
        <end position="62"/>
    </location>
</feature>
<evidence type="ECO:0000256" key="1">
    <source>
        <dbReference type="SAM" id="Phobius"/>
    </source>
</evidence>
<protein>
    <submittedName>
        <fullName evidence="2">Uncharacterized protein</fullName>
    </submittedName>
</protein>
<keyword evidence="1" id="KW-0472">Membrane</keyword>